<organism evidence="2 3">
    <name type="scientific">Jannaschia ovalis</name>
    <dbReference type="NCBI Taxonomy" id="3038773"/>
    <lineage>
        <taxon>Bacteria</taxon>
        <taxon>Pseudomonadati</taxon>
        <taxon>Pseudomonadota</taxon>
        <taxon>Alphaproteobacteria</taxon>
        <taxon>Rhodobacterales</taxon>
        <taxon>Roseobacteraceae</taxon>
        <taxon>Jannaschia</taxon>
    </lineage>
</organism>
<evidence type="ECO:0000313" key="3">
    <source>
        <dbReference type="Proteomes" id="UP001243420"/>
    </source>
</evidence>
<reference evidence="2 3" key="1">
    <citation type="submission" date="2023-04" db="EMBL/GenBank/DDBJ databases">
        <title>Jannaschia ovalis sp. nov., a marine bacterium isolated from sea tidal flat.</title>
        <authorList>
            <person name="Kwon D.Y."/>
            <person name="Kim J.-J."/>
        </authorList>
    </citation>
    <scope>NUCLEOTIDE SEQUENCE [LARGE SCALE GENOMIC DNA]</scope>
    <source>
        <strain evidence="2 3">GRR-S6-38</strain>
    </source>
</reference>
<dbReference type="Pfam" id="PF01636">
    <property type="entry name" value="APH"/>
    <property type="match status" value="1"/>
</dbReference>
<protein>
    <submittedName>
        <fullName evidence="2">Phosphotransferase</fullName>
    </submittedName>
</protein>
<dbReference type="SUPFAM" id="SSF56112">
    <property type="entry name" value="Protein kinase-like (PK-like)"/>
    <property type="match status" value="1"/>
</dbReference>
<dbReference type="Proteomes" id="UP001243420">
    <property type="component" value="Chromosome"/>
</dbReference>
<dbReference type="Gene3D" id="3.30.200.20">
    <property type="entry name" value="Phosphorylase Kinase, domain 1"/>
    <property type="match status" value="1"/>
</dbReference>
<accession>A0ABY8LBC5</accession>
<evidence type="ECO:0000259" key="1">
    <source>
        <dbReference type="Pfam" id="PF01636"/>
    </source>
</evidence>
<gene>
    <name evidence="2" type="ORF">P8627_10410</name>
</gene>
<evidence type="ECO:0000313" key="2">
    <source>
        <dbReference type="EMBL" id="WGH77459.1"/>
    </source>
</evidence>
<name>A0ABY8LBC5_9RHOB</name>
<proteinExistence type="predicted"/>
<keyword evidence="3" id="KW-1185">Reference proteome</keyword>
<dbReference type="InterPro" id="IPR011009">
    <property type="entry name" value="Kinase-like_dom_sf"/>
</dbReference>
<dbReference type="RefSeq" id="WP_279964034.1">
    <property type="nucleotide sequence ID" value="NZ_CP122537.1"/>
</dbReference>
<dbReference type="InterPro" id="IPR002575">
    <property type="entry name" value="Aminoglycoside_PTrfase"/>
</dbReference>
<dbReference type="EMBL" id="CP122537">
    <property type="protein sequence ID" value="WGH77459.1"/>
    <property type="molecule type" value="Genomic_DNA"/>
</dbReference>
<feature type="domain" description="Aminoglycoside phosphotransferase" evidence="1">
    <location>
        <begin position="24"/>
        <end position="240"/>
    </location>
</feature>
<dbReference type="Gene3D" id="3.90.1200.10">
    <property type="match status" value="1"/>
</dbReference>
<sequence length="336" mass="35660">MSARDRQIDAFLADAGWGAARRVPLAGDASLRRYIRLHGPAGTAMLMDAPPGSGEDVRPFRDLATHLAGQGLSVPRIRAADVPAGLLLLEDLGDALFARHAAAHPGAEPELYAAAGALLGHLHAMPRPAGLPDYRPLMPDLAGLALDWYAPEARAQRPALVAAMAAALDAVAGPPVFVHRDYHAENLIWLPERAGAARVGLLDFQDAMAGPAAYDLASLIHDPRRAVSPAARRAATEAFRDATGIAADRLDAQIAVTSAQRALRILGVFARLCLRDGKTRYPEFIPATWQVLQDDLRHPVLAPLREICAALPAPDAARLDAIRARAGRLAGRSDAA</sequence>